<dbReference type="Proteomes" id="UP000299102">
    <property type="component" value="Unassembled WGS sequence"/>
</dbReference>
<evidence type="ECO:0000256" key="1">
    <source>
        <dbReference type="SAM" id="MobiDB-lite"/>
    </source>
</evidence>
<dbReference type="AlphaFoldDB" id="A0A4C1WBJ7"/>
<name>A0A4C1WBJ7_EUMVA</name>
<evidence type="ECO:0000313" key="3">
    <source>
        <dbReference type="Proteomes" id="UP000299102"/>
    </source>
</evidence>
<feature type="region of interest" description="Disordered" evidence="1">
    <location>
        <begin position="1"/>
        <end position="21"/>
    </location>
</feature>
<sequence>MVTNYHGAKRTLGPQNSLIAPESRRRFTGKKAPPLLAPAAPSAGGFDFTVLLNHYRKLNYTLPRQTFVVIGACAADSRNDMSPLNGHVSLKLRPPILWIAERFAFSTHTNTDVRTYAYKDTYPKAYQTTPINNGTQIHRHPSHRRSGHGLAAGQLSRKLQTPYQLMPAIYNVLCADSSRRPRARTDDPRTRPGNGYVLYPERYSCASGQDGSLARFIARTVS</sequence>
<comment type="caution">
    <text evidence="2">The sequence shown here is derived from an EMBL/GenBank/DDBJ whole genome shotgun (WGS) entry which is preliminary data.</text>
</comment>
<feature type="compositionally biased region" description="Basic residues" evidence="1">
    <location>
        <begin position="137"/>
        <end position="147"/>
    </location>
</feature>
<accession>A0A4C1WBJ7</accession>
<evidence type="ECO:0000313" key="2">
    <source>
        <dbReference type="EMBL" id="GBP48423.1"/>
    </source>
</evidence>
<reference evidence="2 3" key="1">
    <citation type="journal article" date="2019" name="Commun. Biol.">
        <title>The bagworm genome reveals a unique fibroin gene that provides high tensile strength.</title>
        <authorList>
            <person name="Kono N."/>
            <person name="Nakamura H."/>
            <person name="Ohtoshi R."/>
            <person name="Tomita M."/>
            <person name="Numata K."/>
            <person name="Arakawa K."/>
        </authorList>
    </citation>
    <scope>NUCLEOTIDE SEQUENCE [LARGE SCALE GENOMIC DNA]</scope>
</reference>
<proteinExistence type="predicted"/>
<gene>
    <name evidence="2" type="ORF">EVAR_32824_1</name>
</gene>
<dbReference type="EMBL" id="BGZK01000524">
    <property type="protein sequence ID" value="GBP48423.1"/>
    <property type="molecule type" value="Genomic_DNA"/>
</dbReference>
<organism evidence="2 3">
    <name type="scientific">Eumeta variegata</name>
    <name type="common">Bagworm moth</name>
    <name type="synonym">Eumeta japonica</name>
    <dbReference type="NCBI Taxonomy" id="151549"/>
    <lineage>
        <taxon>Eukaryota</taxon>
        <taxon>Metazoa</taxon>
        <taxon>Ecdysozoa</taxon>
        <taxon>Arthropoda</taxon>
        <taxon>Hexapoda</taxon>
        <taxon>Insecta</taxon>
        <taxon>Pterygota</taxon>
        <taxon>Neoptera</taxon>
        <taxon>Endopterygota</taxon>
        <taxon>Lepidoptera</taxon>
        <taxon>Glossata</taxon>
        <taxon>Ditrysia</taxon>
        <taxon>Tineoidea</taxon>
        <taxon>Psychidae</taxon>
        <taxon>Oiketicinae</taxon>
        <taxon>Eumeta</taxon>
    </lineage>
</organism>
<feature type="region of interest" description="Disordered" evidence="1">
    <location>
        <begin position="129"/>
        <end position="149"/>
    </location>
</feature>
<protein>
    <submittedName>
        <fullName evidence="2">Uncharacterized protein</fullName>
    </submittedName>
</protein>
<keyword evidence="3" id="KW-1185">Reference proteome</keyword>